<organism evidence="2 3">
    <name type="scientific">Colwellia psychrerythraea</name>
    <name type="common">Vibrio psychroerythus</name>
    <dbReference type="NCBI Taxonomy" id="28229"/>
    <lineage>
        <taxon>Bacteria</taxon>
        <taxon>Pseudomonadati</taxon>
        <taxon>Pseudomonadota</taxon>
        <taxon>Gammaproteobacteria</taxon>
        <taxon>Alteromonadales</taxon>
        <taxon>Colwelliaceae</taxon>
        <taxon>Colwellia</taxon>
    </lineage>
</organism>
<dbReference type="PROSITE" id="PS51257">
    <property type="entry name" value="PROKAR_LIPOPROTEIN"/>
    <property type="match status" value="1"/>
</dbReference>
<dbReference type="Gene3D" id="1.25.40.10">
    <property type="entry name" value="Tetratricopeptide repeat domain"/>
    <property type="match status" value="1"/>
</dbReference>
<evidence type="ECO:0000313" key="3">
    <source>
        <dbReference type="Proteomes" id="UP000029843"/>
    </source>
</evidence>
<protein>
    <submittedName>
        <fullName evidence="2">Uncharacterized protein</fullName>
    </submittedName>
</protein>
<dbReference type="Pfam" id="PF16068">
    <property type="entry name" value="DUF4810"/>
    <property type="match status" value="1"/>
</dbReference>
<evidence type="ECO:0000256" key="1">
    <source>
        <dbReference type="PROSITE-ProRule" id="PRU00339"/>
    </source>
</evidence>
<name>A0A099KWB2_COLPS</name>
<accession>A0A099KWB2</accession>
<evidence type="ECO:0000313" key="2">
    <source>
        <dbReference type="EMBL" id="KGJ94107.1"/>
    </source>
</evidence>
<dbReference type="InterPro" id="IPR011990">
    <property type="entry name" value="TPR-like_helical_dom_sf"/>
</dbReference>
<keyword evidence="1" id="KW-0802">TPR repeat</keyword>
<proteinExistence type="predicted"/>
<dbReference type="Proteomes" id="UP000029843">
    <property type="component" value="Unassembled WGS sequence"/>
</dbReference>
<dbReference type="InterPro" id="IPR019734">
    <property type="entry name" value="TPR_rpt"/>
</dbReference>
<dbReference type="PROSITE" id="PS50005">
    <property type="entry name" value="TPR"/>
    <property type="match status" value="1"/>
</dbReference>
<dbReference type="OrthoDB" id="9800218at2"/>
<dbReference type="AlphaFoldDB" id="A0A099KWB2"/>
<dbReference type="PATRIC" id="fig|28229.4.peg.1063"/>
<dbReference type="SUPFAM" id="SSF48452">
    <property type="entry name" value="TPR-like"/>
    <property type="match status" value="1"/>
</dbReference>
<sequence>MKLVLTLLIFTAFLSGCKSTPPLYMYENYSESFYALKKESGHESDAQWQSSLESIVKKSNAKAVRVPPGIYANLGYIHLKSSNYSKAIEFFEQEKSIYPESSRFMENLIKKAKVKG</sequence>
<reference evidence="2 3" key="1">
    <citation type="submission" date="2014-08" db="EMBL/GenBank/DDBJ databases">
        <title>Genomic and Phenotypic Diversity of Colwellia psychrerythraea strains from Disparate Marine Basins.</title>
        <authorList>
            <person name="Techtmann S.M."/>
            <person name="Stelling S.C."/>
            <person name="Utturkar S.M."/>
            <person name="Alshibli N."/>
            <person name="Harris A."/>
            <person name="Brown S.D."/>
            <person name="Hazen T.C."/>
        </authorList>
    </citation>
    <scope>NUCLEOTIDE SEQUENCE [LARGE SCALE GENOMIC DNA]</scope>
    <source>
        <strain evidence="2 3">ND2E</strain>
    </source>
</reference>
<gene>
    <name evidence="2" type="ORF">ND2E_2040</name>
</gene>
<feature type="repeat" description="TPR" evidence="1">
    <location>
        <begin position="68"/>
        <end position="101"/>
    </location>
</feature>
<dbReference type="EMBL" id="JQED01000007">
    <property type="protein sequence ID" value="KGJ94107.1"/>
    <property type="molecule type" value="Genomic_DNA"/>
</dbReference>
<dbReference type="RefSeq" id="WP_033092826.1">
    <property type="nucleotide sequence ID" value="NZ_JQED01000007.1"/>
</dbReference>
<dbReference type="InterPro" id="IPR014508">
    <property type="entry name" value="UCP020555_TPR-like"/>
</dbReference>
<dbReference type="PIRSF" id="PIRSF020555">
    <property type="entry name" value="UCP020555"/>
    <property type="match status" value="1"/>
</dbReference>
<comment type="caution">
    <text evidence="2">The sequence shown here is derived from an EMBL/GenBank/DDBJ whole genome shotgun (WGS) entry which is preliminary data.</text>
</comment>